<dbReference type="PROSITE" id="PS00092">
    <property type="entry name" value="N6_MTASE"/>
    <property type="match status" value="1"/>
</dbReference>
<dbReference type="Pfam" id="PF17827">
    <property type="entry name" value="PrmC_N"/>
    <property type="match status" value="1"/>
</dbReference>
<dbReference type="InterPro" id="IPR029063">
    <property type="entry name" value="SAM-dependent_MTases_sf"/>
</dbReference>
<keyword evidence="2 5" id="KW-0808">Transferase</keyword>
<keyword evidence="3 5" id="KW-0949">S-adenosyl-L-methionine</keyword>
<dbReference type="SUPFAM" id="SSF53335">
    <property type="entry name" value="S-adenosyl-L-methionine-dependent methyltransferases"/>
    <property type="match status" value="1"/>
</dbReference>
<dbReference type="InterPro" id="IPR040758">
    <property type="entry name" value="PrmC_N"/>
</dbReference>
<proteinExistence type="inferred from homology"/>
<dbReference type="EMBL" id="JACCFK010000001">
    <property type="protein sequence ID" value="NYI87165.1"/>
    <property type="molecule type" value="Genomic_DNA"/>
</dbReference>
<evidence type="ECO:0000256" key="1">
    <source>
        <dbReference type="ARBA" id="ARBA00022603"/>
    </source>
</evidence>
<comment type="similarity">
    <text evidence="5">Belongs to the protein N5-glutamine methyltransferase family. PrmC subfamily.</text>
</comment>
<evidence type="ECO:0000256" key="4">
    <source>
        <dbReference type="ARBA" id="ARBA00048391"/>
    </source>
</evidence>
<feature type="binding site" evidence="5">
    <location>
        <position position="194"/>
    </location>
    <ligand>
        <name>S-adenosyl-L-methionine</name>
        <dbReference type="ChEBI" id="CHEBI:59789"/>
    </ligand>
</feature>
<evidence type="ECO:0000259" key="7">
    <source>
        <dbReference type="Pfam" id="PF17827"/>
    </source>
</evidence>
<dbReference type="Pfam" id="PF05175">
    <property type="entry name" value="MTS"/>
    <property type="match status" value="1"/>
</dbReference>
<dbReference type="EC" id="2.1.1.297" evidence="5"/>
<feature type="binding site" evidence="5">
    <location>
        <position position="144"/>
    </location>
    <ligand>
        <name>S-adenosyl-L-methionine</name>
        <dbReference type="ChEBI" id="CHEBI:59789"/>
    </ligand>
</feature>
<dbReference type="Proteomes" id="UP000549616">
    <property type="component" value="Unassembled WGS sequence"/>
</dbReference>
<feature type="domain" description="Release factor glutamine methyltransferase N-terminal" evidence="7">
    <location>
        <begin position="11"/>
        <end position="76"/>
    </location>
</feature>
<dbReference type="GO" id="GO:0032259">
    <property type="term" value="P:methylation"/>
    <property type="evidence" value="ECO:0007669"/>
    <property type="project" value="UniProtKB-KW"/>
</dbReference>
<dbReference type="Gene3D" id="3.40.50.150">
    <property type="entry name" value="Vaccinia Virus protein VP39"/>
    <property type="match status" value="1"/>
</dbReference>
<evidence type="ECO:0000256" key="3">
    <source>
        <dbReference type="ARBA" id="ARBA00022691"/>
    </source>
</evidence>
<reference evidence="8 9" key="1">
    <citation type="submission" date="2020-07" db="EMBL/GenBank/DDBJ databases">
        <title>Sequencing the genomes of 1000 actinobacteria strains.</title>
        <authorList>
            <person name="Klenk H.-P."/>
        </authorList>
    </citation>
    <scope>NUCLEOTIDE SEQUENCE [LARGE SCALE GENOMIC DNA]</scope>
    <source>
        <strain evidence="8 9">DSM 104006</strain>
    </source>
</reference>
<dbReference type="HAMAP" id="MF_02126">
    <property type="entry name" value="RF_methyltr_PrmC"/>
    <property type="match status" value="1"/>
</dbReference>
<dbReference type="GO" id="GO:0003676">
    <property type="term" value="F:nucleic acid binding"/>
    <property type="evidence" value="ECO:0007669"/>
    <property type="project" value="InterPro"/>
</dbReference>
<evidence type="ECO:0000313" key="8">
    <source>
        <dbReference type="EMBL" id="NYI87165.1"/>
    </source>
</evidence>
<comment type="caution">
    <text evidence="8">The sequence shown here is derived from an EMBL/GenBank/DDBJ whole genome shotgun (WGS) entry which is preliminary data.</text>
</comment>
<dbReference type="InterPro" id="IPR004556">
    <property type="entry name" value="HemK-like"/>
</dbReference>
<dbReference type="InterPro" id="IPR002052">
    <property type="entry name" value="DNA_methylase_N6_adenine_CS"/>
</dbReference>
<feature type="domain" description="Methyltransferase small" evidence="6">
    <location>
        <begin position="108"/>
        <end position="199"/>
    </location>
</feature>
<comment type="catalytic activity">
    <reaction evidence="4 5">
        <text>L-glutaminyl-[peptide chain release factor] + S-adenosyl-L-methionine = N(5)-methyl-L-glutaminyl-[peptide chain release factor] + S-adenosyl-L-homocysteine + H(+)</text>
        <dbReference type="Rhea" id="RHEA:42896"/>
        <dbReference type="Rhea" id="RHEA-COMP:10271"/>
        <dbReference type="Rhea" id="RHEA-COMP:10272"/>
        <dbReference type="ChEBI" id="CHEBI:15378"/>
        <dbReference type="ChEBI" id="CHEBI:30011"/>
        <dbReference type="ChEBI" id="CHEBI:57856"/>
        <dbReference type="ChEBI" id="CHEBI:59789"/>
        <dbReference type="ChEBI" id="CHEBI:61891"/>
        <dbReference type="EC" id="2.1.1.297"/>
    </reaction>
</comment>
<dbReference type="InterPro" id="IPR050320">
    <property type="entry name" value="N5-glutamine_MTase"/>
</dbReference>
<evidence type="ECO:0000313" key="9">
    <source>
        <dbReference type="Proteomes" id="UP000549616"/>
    </source>
</evidence>
<dbReference type="AlphaFoldDB" id="A0A853AX09"/>
<dbReference type="CDD" id="cd02440">
    <property type="entry name" value="AdoMet_MTases"/>
    <property type="match status" value="1"/>
</dbReference>
<organism evidence="8 9">
    <name type="scientific">Amycolatopsis endophytica</name>
    <dbReference type="NCBI Taxonomy" id="860233"/>
    <lineage>
        <taxon>Bacteria</taxon>
        <taxon>Bacillati</taxon>
        <taxon>Actinomycetota</taxon>
        <taxon>Actinomycetes</taxon>
        <taxon>Pseudonocardiales</taxon>
        <taxon>Pseudonocardiaceae</taxon>
        <taxon>Amycolatopsis</taxon>
    </lineage>
</organism>
<accession>A0A853AX09</accession>
<dbReference type="Gene3D" id="1.10.8.10">
    <property type="entry name" value="DNA helicase RuvA subunit, C-terminal domain"/>
    <property type="match status" value="1"/>
</dbReference>
<evidence type="ECO:0000256" key="5">
    <source>
        <dbReference type="HAMAP-Rule" id="MF_02126"/>
    </source>
</evidence>
<comment type="function">
    <text evidence="5">Methylates the class 1 translation termination release factors RF1/PrfA and RF2/PrfB on the glutamine residue of the universally conserved GGQ motif.</text>
</comment>
<dbReference type="PANTHER" id="PTHR18895">
    <property type="entry name" value="HEMK METHYLTRANSFERASE"/>
    <property type="match status" value="1"/>
</dbReference>
<evidence type="ECO:0000259" key="6">
    <source>
        <dbReference type="Pfam" id="PF05175"/>
    </source>
</evidence>
<feature type="binding site" evidence="5">
    <location>
        <begin position="194"/>
        <end position="197"/>
    </location>
    <ligand>
        <name>substrate</name>
    </ligand>
</feature>
<dbReference type="InterPro" id="IPR007848">
    <property type="entry name" value="Small_mtfrase_dom"/>
</dbReference>
<dbReference type="GO" id="GO:0102559">
    <property type="term" value="F:peptide chain release factor N(5)-glutamine methyltransferase activity"/>
    <property type="evidence" value="ECO:0007669"/>
    <property type="project" value="UniProtKB-EC"/>
</dbReference>
<evidence type="ECO:0000256" key="2">
    <source>
        <dbReference type="ARBA" id="ARBA00022679"/>
    </source>
</evidence>
<comment type="caution">
    <text evidence="5">Lacks conserved residue(s) required for the propagation of feature annotation.</text>
</comment>
<gene>
    <name evidence="5" type="primary">prmC</name>
    <name evidence="8" type="ORF">HNR02_000488</name>
</gene>
<dbReference type="PANTHER" id="PTHR18895:SF74">
    <property type="entry name" value="MTRF1L RELEASE FACTOR GLUTAMINE METHYLTRANSFERASE"/>
    <property type="match status" value="1"/>
</dbReference>
<keyword evidence="9" id="KW-1185">Reference proteome</keyword>
<dbReference type="NCBIfam" id="TIGR00536">
    <property type="entry name" value="hemK_fam"/>
    <property type="match status" value="1"/>
</dbReference>
<keyword evidence="1 5" id="KW-0489">Methyltransferase</keyword>
<dbReference type="RefSeq" id="WP_179771596.1">
    <property type="nucleotide sequence ID" value="NZ_JACCFK010000001.1"/>
</dbReference>
<sequence length="287" mass="30427">MKRQPLRLAILEAMRILEEAGVASPRADAESIAAHVLGVDRGRLPLVPLVDPPVIEAIGKLVAQRAKRVPLQHLTGWAGFAGITLDVGPGVFIPRPETELLVEWGLRHIHGREYPVVVDLCTGSGALALAIAHERPDAVVYAVDVDSNALAWARHNAEKQAAAGDTPIRLYSGDVGDTTIFAELDGLVDLVVCNPPYVPPGGDLPPEVVDFDPPQAVFAHDGGLAVVRQAVATACRLLKRGGGVAIEHDDTHGSAAPALVAGRKVLTDVRDHRDLAGRPRFVTALRA</sequence>
<dbReference type="NCBIfam" id="TIGR03534">
    <property type="entry name" value="RF_mod_PrmC"/>
    <property type="match status" value="1"/>
</dbReference>
<name>A0A853AX09_9PSEU</name>
<dbReference type="InterPro" id="IPR019874">
    <property type="entry name" value="RF_methyltr_PrmC"/>
</dbReference>
<protein>
    <recommendedName>
        <fullName evidence="5">Release factor glutamine methyltransferase</fullName>
        <shortName evidence="5">RF MTase</shortName>
        <ecNumber evidence="5">2.1.1.297</ecNumber>
    </recommendedName>
    <alternativeName>
        <fullName evidence="5">N5-glutamine methyltransferase PrmC</fullName>
    </alternativeName>
    <alternativeName>
        <fullName evidence="5">Protein-(glutamine-N5) MTase PrmC</fullName>
    </alternativeName>
    <alternativeName>
        <fullName evidence="5">Protein-glutamine N-methyltransferase PrmC</fullName>
    </alternativeName>
</protein>